<feature type="region of interest" description="Disordered" evidence="6">
    <location>
        <begin position="1"/>
        <end position="23"/>
    </location>
</feature>
<protein>
    <recommendedName>
        <fullName evidence="9">U-box domain-containing protein</fullName>
    </recommendedName>
</protein>
<name>A0AAD3DVJ1_9CHLO</name>
<gene>
    <name evidence="7" type="ORF">Agub_g10543</name>
</gene>
<proteinExistence type="predicted"/>
<keyword evidence="8" id="KW-1185">Reference proteome</keyword>
<evidence type="ECO:0000256" key="4">
    <source>
        <dbReference type="ARBA" id="ARBA00022786"/>
    </source>
</evidence>
<dbReference type="PANTHER" id="PTHR21330:SF1">
    <property type="entry name" value="E3 SUMO-PROTEIN LIGASE NSE2"/>
    <property type="match status" value="1"/>
</dbReference>
<sequence>GDQELGDDEDLEIEDSGRQWTNDKCPLSMKEVLDLQRPVKDPLGYVYEHSAVMEYLRHHPHGHKHPVAGVTQLLRACDLVPATEVERAKKRRRLQQNLMGSAANNNNNNQQQEEEIIDV</sequence>
<comment type="pathway">
    <text evidence="2">Protein modification; protein sumoylation.</text>
</comment>
<dbReference type="GO" id="GO:0000724">
    <property type="term" value="P:double-strand break repair via homologous recombination"/>
    <property type="evidence" value="ECO:0007669"/>
    <property type="project" value="InterPro"/>
</dbReference>
<dbReference type="GO" id="GO:0005634">
    <property type="term" value="C:nucleus"/>
    <property type="evidence" value="ECO:0007669"/>
    <property type="project" value="UniProtKB-SubCell"/>
</dbReference>
<dbReference type="Proteomes" id="UP001054857">
    <property type="component" value="Unassembled WGS sequence"/>
</dbReference>
<dbReference type="AlphaFoldDB" id="A0AAD3DVJ1"/>
<dbReference type="Gene3D" id="3.30.40.10">
    <property type="entry name" value="Zinc/RING finger domain, C3HC4 (zinc finger)"/>
    <property type="match status" value="1"/>
</dbReference>
<dbReference type="GO" id="GO:0061665">
    <property type="term" value="F:SUMO ligase activity"/>
    <property type="evidence" value="ECO:0007669"/>
    <property type="project" value="TreeGrafter"/>
</dbReference>
<evidence type="ECO:0008006" key="9">
    <source>
        <dbReference type="Google" id="ProtNLM"/>
    </source>
</evidence>
<evidence type="ECO:0000256" key="6">
    <source>
        <dbReference type="SAM" id="MobiDB-lite"/>
    </source>
</evidence>
<feature type="region of interest" description="Disordered" evidence="6">
    <location>
        <begin position="97"/>
        <end position="119"/>
    </location>
</feature>
<evidence type="ECO:0000256" key="1">
    <source>
        <dbReference type="ARBA" id="ARBA00004123"/>
    </source>
</evidence>
<evidence type="ECO:0000256" key="2">
    <source>
        <dbReference type="ARBA" id="ARBA00004718"/>
    </source>
</evidence>
<reference evidence="7 8" key="1">
    <citation type="journal article" date="2021" name="Sci. Rep.">
        <title>Genome sequencing of the multicellular alga Astrephomene provides insights into convergent evolution of germ-soma differentiation.</title>
        <authorList>
            <person name="Yamashita S."/>
            <person name="Yamamoto K."/>
            <person name="Matsuzaki R."/>
            <person name="Suzuki S."/>
            <person name="Yamaguchi H."/>
            <person name="Hirooka S."/>
            <person name="Minakuchi Y."/>
            <person name="Miyagishima S."/>
            <person name="Kawachi M."/>
            <person name="Toyoda A."/>
            <person name="Nozaki H."/>
        </authorList>
    </citation>
    <scope>NUCLEOTIDE SEQUENCE [LARGE SCALE GENOMIC DNA]</scope>
    <source>
        <strain evidence="7 8">NIES-4017</strain>
    </source>
</reference>
<dbReference type="InterPro" id="IPR026846">
    <property type="entry name" value="Nse2(Mms21)"/>
</dbReference>
<comment type="subcellular location">
    <subcellularLocation>
        <location evidence="1">Nucleus</location>
    </subcellularLocation>
</comment>
<dbReference type="EMBL" id="BMAR01000024">
    <property type="protein sequence ID" value="GFR48628.1"/>
    <property type="molecule type" value="Genomic_DNA"/>
</dbReference>
<keyword evidence="5" id="KW-0539">Nucleus</keyword>
<feature type="non-terminal residue" evidence="7">
    <location>
        <position position="119"/>
    </location>
</feature>
<dbReference type="PANTHER" id="PTHR21330">
    <property type="entry name" value="E3 SUMO-PROTEIN LIGASE NSE2"/>
    <property type="match status" value="1"/>
</dbReference>
<evidence type="ECO:0000256" key="3">
    <source>
        <dbReference type="ARBA" id="ARBA00022679"/>
    </source>
</evidence>
<accession>A0AAD3DVJ1</accession>
<dbReference type="InterPro" id="IPR013083">
    <property type="entry name" value="Znf_RING/FYVE/PHD"/>
</dbReference>
<feature type="compositionally biased region" description="Acidic residues" evidence="6">
    <location>
        <begin position="1"/>
        <end position="14"/>
    </location>
</feature>
<keyword evidence="4" id="KW-0833">Ubl conjugation pathway</keyword>
<evidence type="ECO:0000256" key="5">
    <source>
        <dbReference type="ARBA" id="ARBA00023242"/>
    </source>
</evidence>
<evidence type="ECO:0000313" key="8">
    <source>
        <dbReference type="Proteomes" id="UP001054857"/>
    </source>
</evidence>
<organism evidence="7 8">
    <name type="scientific">Astrephomene gubernaculifera</name>
    <dbReference type="NCBI Taxonomy" id="47775"/>
    <lineage>
        <taxon>Eukaryota</taxon>
        <taxon>Viridiplantae</taxon>
        <taxon>Chlorophyta</taxon>
        <taxon>core chlorophytes</taxon>
        <taxon>Chlorophyceae</taxon>
        <taxon>CS clade</taxon>
        <taxon>Chlamydomonadales</taxon>
        <taxon>Astrephomenaceae</taxon>
        <taxon>Astrephomene</taxon>
    </lineage>
</organism>
<dbReference type="GO" id="GO:0030915">
    <property type="term" value="C:Smc5-Smc6 complex"/>
    <property type="evidence" value="ECO:0007669"/>
    <property type="project" value="InterPro"/>
</dbReference>
<dbReference type="GO" id="GO:0016925">
    <property type="term" value="P:protein sumoylation"/>
    <property type="evidence" value="ECO:0007669"/>
    <property type="project" value="TreeGrafter"/>
</dbReference>
<evidence type="ECO:0000313" key="7">
    <source>
        <dbReference type="EMBL" id="GFR48628.1"/>
    </source>
</evidence>
<comment type="caution">
    <text evidence="7">The sequence shown here is derived from an EMBL/GenBank/DDBJ whole genome shotgun (WGS) entry which is preliminary data.</text>
</comment>
<keyword evidence="3" id="KW-0808">Transferase</keyword>